<comment type="caution">
    <text evidence="3">The sequence shown here is derived from an EMBL/GenBank/DDBJ whole genome shotgun (WGS) entry which is preliminary data.</text>
</comment>
<keyword evidence="4" id="KW-1185">Reference proteome</keyword>
<proteinExistence type="predicted"/>
<dbReference type="Pfam" id="PF10648">
    <property type="entry name" value="Gmad2"/>
    <property type="match status" value="1"/>
</dbReference>
<dbReference type="RefSeq" id="WP_204202486.1">
    <property type="nucleotide sequence ID" value="NZ_JAFELM010000019.1"/>
</dbReference>
<name>A0ABS2DF75_9BACI</name>
<evidence type="ECO:0000259" key="1">
    <source>
        <dbReference type="Pfam" id="PF10648"/>
    </source>
</evidence>
<dbReference type="InterPro" id="IPR038144">
    <property type="entry name" value="IPI"/>
</dbReference>
<dbReference type="Pfam" id="PF12690">
    <property type="entry name" value="BsuPI"/>
    <property type="match status" value="1"/>
</dbReference>
<dbReference type="Proteomes" id="UP001518925">
    <property type="component" value="Unassembled WGS sequence"/>
</dbReference>
<dbReference type="InterPro" id="IPR018911">
    <property type="entry name" value="Gmad2_Ig-like_dom"/>
</dbReference>
<evidence type="ECO:0008006" key="5">
    <source>
        <dbReference type="Google" id="ProtNLM"/>
    </source>
</evidence>
<evidence type="ECO:0000313" key="3">
    <source>
        <dbReference type="EMBL" id="MBM6617099.1"/>
    </source>
</evidence>
<reference evidence="3 4" key="1">
    <citation type="submission" date="2021-02" db="EMBL/GenBank/DDBJ databases">
        <title>Bacillus sp. RD4P76, an endophyte from a halophyte.</title>
        <authorList>
            <person name="Sun J.-Q."/>
        </authorList>
    </citation>
    <scope>NUCLEOTIDE SEQUENCE [LARGE SCALE GENOMIC DNA]</scope>
    <source>
        <strain evidence="3 4">RD4P76</strain>
    </source>
</reference>
<organism evidence="3 4">
    <name type="scientific">Bacillus suaedaesalsae</name>
    <dbReference type="NCBI Taxonomy" id="2810349"/>
    <lineage>
        <taxon>Bacteria</taxon>
        <taxon>Bacillati</taxon>
        <taxon>Bacillota</taxon>
        <taxon>Bacilli</taxon>
        <taxon>Bacillales</taxon>
        <taxon>Bacillaceae</taxon>
        <taxon>Bacillus</taxon>
    </lineage>
</organism>
<dbReference type="Gene3D" id="2.60.40.2360">
    <property type="entry name" value="Intracellular proteinase inhibitor BsuPI"/>
    <property type="match status" value="1"/>
</dbReference>
<sequence>MKQFILSLGIILVMAGCGTVDQNANGDSDENSKEATTPSIDLADFETTLNVEQTDEKATFSISFSNEGEEDADVMFSSGQKFELVVENENKEEVYRYSIGKMFTMALETIRLAPGEKLELTDEWDYMVNGEKVPPGEYKATVTMIPKEINEKTVDANTFQAETTFTVEKVEGANTSQAEEKENTAFRNINVTGENGEYTITGEARVFEATFFYSVEDGHEVIIPETVVHANEGAPSWSHFELKISIPKNKLPKNGTITAQIYERSANDDSVVNQVHVSLQQFQ</sequence>
<gene>
    <name evidence="3" type="ORF">JR050_05355</name>
</gene>
<dbReference type="InterPro" id="IPR020481">
    <property type="entry name" value="Intracell_prot_inh_BsuPI"/>
</dbReference>
<accession>A0ABS2DF75</accession>
<evidence type="ECO:0000259" key="2">
    <source>
        <dbReference type="Pfam" id="PF12690"/>
    </source>
</evidence>
<dbReference type="EMBL" id="JAFELM010000019">
    <property type="protein sequence ID" value="MBM6617099.1"/>
    <property type="molecule type" value="Genomic_DNA"/>
</dbReference>
<protein>
    <recommendedName>
        <fullName evidence="5">Intracellular proteinase inhibitor BsuPI domain-containing protein</fullName>
    </recommendedName>
</protein>
<feature type="domain" description="Intracellular proteinase inhibitor BsuPI" evidence="2">
    <location>
        <begin position="46"/>
        <end position="144"/>
    </location>
</feature>
<evidence type="ECO:0000313" key="4">
    <source>
        <dbReference type="Proteomes" id="UP001518925"/>
    </source>
</evidence>
<dbReference type="PROSITE" id="PS51257">
    <property type="entry name" value="PROKAR_LIPOPROTEIN"/>
    <property type="match status" value="1"/>
</dbReference>
<feature type="domain" description="Bacterial spore germination immunoglobulin-like" evidence="1">
    <location>
        <begin position="196"/>
        <end position="269"/>
    </location>
</feature>